<feature type="active site" evidence="5">
    <location>
        <position position="405"/>
    </location>
</feature>
<dbReference type="CDD" id="cd02440">
    <property type="entry name" value="AdoMet_MTases"/>
    <property type="match status" value="1"/>
</dbReference>
<feature type="binding site" evidence="4">
    <location>
        <position position="280"/>
    </location>
    <ligand>
        <name>S-adenosyl-L-methionine</name>
        <dbReference type="ChEBI" id="CHEBI:59789"/>
    </ligand>
</feature>
<dbReference type="GO" id="GO:0070041">
    <property type="term" value="F:rRNA (uridine-C5-)-methyltransferase activity"/>
    <property type="evidence" value="ECO:0007669"/>
    <property type="project" value="TreeGrafter"/>
</dbReference>
<dbReference type="InterPro" id="IPR010280">
    <property type="entry name" value="U5_MeTrfase_fam"/>
</dbReference>
<reference evidence="7" key="1">
    <citation type="journal article" date="2021" name="PeerJ">
        <title>Extensive microbial diversity within the chicken gut microbiome revealed by metagenomics and culture.</title>
        <authorList>
            <person name="Gilroy R."/>
            <person name="Ravi A."/>
            <person name="Getino M."/>
            <person name="Pursley I."/>
            <person name="Horton D.L."/>
            <person name="Alikhan N.F."/>
            <person name="Baker D."/>
            <person name="Gharbi K."/>
            <person name="Hall N."/>
            <person name="Watson M."/>
            <person name="Adriaenssens E.M."/>
            <person name="Foster-Nyarko E."/>
            <person name="Jarju S."/>
            <person name="Secka A."/>
            <person name="Antonio M."/>
            <person name="Oren A."/>
            <person name="Chaudhuri R.R."/>
            <person name="La Ragione R."/>
            <person name="Hildebrand F."/>
            <person name="Pallen M.J."/>
        </authorList>
    </citation>
    <scope>NUCLEOTIDE SEQUENCE</scope>
    <source>
        <strain evidence="7">F6-686</strain>
    </source>
</reference>
<evidence type="ECO:0000256" key="1">
    <source>
        <dbReference type="ARBA" id="ARBA00022603"/>
    </source>
</evidence>
<dbReference type="Pfam" id="PF05958">
    <property type="entry name" value="tRNA_U5-meth_tr"/>
    <property type="match status" value="1"/>
</dbReference>
<dbReference type="PANTHER" id="PTHR11061">
    <property type="entry name" value="RNA M5U METHYLTRANSFERASE"/>
    <property type="match status" value="1"/>
</dbReference>
<dbReference type="EC" id="2.1.1.190" evidence="7"/>
<organism evidence="7 8">
    <name type="scientific">Candidatus Lactobacillus pullistercoris</name>
    <dbReference type="NCBI Taxonomy" id="2838636"/>
    <lineage>
        <taxon>Bacteria</taxon>
        <taxon>Bacillati</taxon>
        <taxon>Bacillota</taxon>
        <taxon>Bacilli</taxon>
        <taxon>Lactobacillales</taxon>
        <taxon>Lactobacillaceae</taxon>
        <taxon>Lactobacillus</taxon>
    </lineage>
</organism>
<proteinExistence type="inferred from homology"/>
<dbReference type="PROSITE" id="PS50926">
    <property type="entry name" value="TRAM"/>
    <property type="match status" value="1"/>
</dbReference>
<dbReference type="FunFam" id="2.40.50.1070:FF:000003">
    <property type="entry name" value="23S rRNA (Uracil-5-)-methyltransferase RumA"/>
    <property type="match status" value="1"/>
</dbReference>
<dbReference type="NCBIfam" id="TIGR00479">
    <property type="entry name" value="rumA"/>
    <property type="match status" value="1"/>
</dbReference>
<dbReference type="PROSITE" id="PS51687">
    <property type="entry name" value="SAM_MT_RNA_M5U"/>
    <property type="match status" value="1"/>
</dbReference>
<dbReference type="Gene3D" id="3.40.50.150">
    <property type="entry name" value="Vaccinia Virus protein VP39"/>
    <property type="match status" value="1"/>
</dbReference>
<dbReference type="InterPro" id="IPR012340">
    <property type="entry name" value="NA-bd_OB-fold"/>
</dbReference>
<dbReference type="InterPro" id="IPR029063">
    <property type="entry name" value="SAM-dependent_MTases_sf"/>
</dbReference>
<accession>A0A9E2NVB7</accession>
<evidence type="ECO:0000256" key="4">
    <source>
        <dbReference type="PROSITE-ProRule" id="PRU01024"/>
    </source>
</evidence>
<dbReference type="AlphaFoldDB" id="A0A9E2NVB7"/>
<feature type="binding site" evidence="4">
    <location>
        <position position="378"/>
    </location>
    <ligand>
        <name>S-adenosyl-L-methionine</name>
        <dbReference type="ChEBI" id="CHEBI:59789"/>
    </ligand>
</feature>
<evidence type="ECO:0000313" key="8">
    <source>
        <dbReference type="Proteomes" id="UP000823844"/>
    </source>
</evidence>
<evidence type="ECO:0000259" key="6">
    <source>
        <dbReference type="PROSITE" id="PS50926"/>
    </source>
</evidence>
<dbReference type="GO" id="GO:0070475">
    <property type="term" value="P:rRNA base methylation"/>
    <property type="evidence" value="ECO:0007669"/>
    <property type="project" value="TreeGrafter"/>
</dbReference>
<feature type="active site" description="Nucleophile" evidence="4">
    <location>
        <position position="405"/>
    </location>
</feature>
<dbReference type="SUPFAM" id="SSF53335">
    <property type="entry name" value="S-adenosyl-L-methionine-dependent methyltransferases"/>
    <property type="match status" value="1"/>
</dbReference>
<comment type="similarity">
    <text evidence="4">Belongs to the class I-like SAM-binding methyltransferase superfamily. RNA M5U methyltransferase family.</text>
</comment>
<dbReference type="InterPro" id="IPR030390">
    <property type="entry name" value="MeTrfase_TrmA_AS"/>
</dbReference>
<dbReference type="Gene3D" id="2.40.50.140">
    <property type="entry name" value="Nucleic acid-binding proteins"/>
    <property type="match status" value="1"/>
</dbReference>
<sequence length="450" mass="50876">MQKNQIVELEITDLSYEAMGVAHYEGLTIFVNNALPGEIVKAKILKVKKRFAFAKIEKIIKESPDRVSVKLNQWVQTGLASLAHIKYDKQLEFKRNQVINLLHKAGLDQIKVDETLPSPEEIGYRNKAQVPVRTINGQLDIGFFRRHSHDLVPLTNFFTTDPEIDRVLVAVRDILRKYRVPAYDEIHNKGEVRYLDVRRSKASGDIMVILVCLHNDFPQLPKVAAEISKIDKVTSIILNHNPKKTNVILGRNDYVVWGENQILDKIGDIKFRISPKSFFQINSLQTTRLYNLAIKKADLKADDVVIDAYSGIGTIGLSVAKHVKVVRGMETISDAVKDANANAKLNGITNAQYVTGKAEEVMPRWAEEGLKTNVIFVDPPRKGLTPEFIDAAAKTKPEKIVYISCNPATQVRDLQLFMEKGYHFNEITPVDMFPQTPHVESVTVLERTEK</sequence>
<dbReference type="SUPFAM" id="SSF50249">
    <property type="entry name" value="Nucleic acid-binding proteins"/>
    <property type="match status" value="1"/>
</dbReference>
<dbReference type="FunFam" id="3.40.50.150:FF:000009">
    <property type="entry name" value="23S rRNA (Uracil(1939)-C(5))-methyltransferase RlmD"/>
    <property type="match status" value="1"/>
</dbReference>
<keyword evidence="3 4" id="KW-0949">S-adenosyl-L-methionine</keyword>
<evidence type="ECO:0000256" key="5">
    <source>
        <dbReference type="PROSITE-ProRule" id="PRU10015"/>
    </source>
</evidence>
<dbReference type="InterPro" id="IPR002792">
    <property type="entry name" value="TRAM_dom"/>
</dbReference>
<dbReference type="EMBL" id="JAHLFT010000046">
    <property type="protein sequence ID" value="MBU3828229.1"/>
    <property type="molecule type" value="Genomic_DNA"/>
</dbReference>
<dbReference type="InterPro" id="IPR030391">
    <property type="entry name" value="MeTrfase_TrmA_CS"/>
</dbReference>
<evidence type="ECO:0000313" key="7">
    <source>
        <dbReference type="EMBL" id="MBU3828229.1"/>
    </source>
</evidence>
<name>A0A9E2NVB7_9LACO</name>
<evidence type="ECO:0000256" key="3">
    <source>
        <dbReference type="ARBA" id="ARBA00022691"/>
    </source>
</evidence>
<dbReference type="Pfam" id="PF01938">
    <property type="entry name" value="TRAM"/>
    <property type="match status" value="1"/>
</dbReference>
<dbReference type="PANTHER" id="PTHR11061:SF30">
    <property type="entry name" value="TRNA (URACIL(54)-C(5))-METHYLTRANSFERASE"/>
    <property type="match status" value="1"/>
</dbReference>
<comment type="caution">
    <text evidence="7">The sequence shown here is derived from an EMBL/GenBank/DDBJ whole genome shotgun (WGS) entry which is preliminary data.</text>
</comment>
<reference evidence="7" key="2">
    <citation type="submission" date="2021-04" db="EMBL/GenBank/DDBJ databases">
        <authorList>
            <person name="Gilroy R."/>
        </authorList>
    </citation>
    <scope>NUCLEOTIDE SEQUENCE</scope>
    <source>
        <strain evidence="7">F6-686</strain>
    </source>
</reference>
<keyword evidence="1 4" id="KW-0489">Methyltransferase</keyword>
<feature type="binding site" evidence="4">
    <location>
        <position position="330"/>
    </location>
    <ligand>
        <name>S-adenosyl-L-methionine</name>
        <dbReference type="ChEBI" id="CHEBI:59789"/>
    </ligand>
</feature>
<feature type="binding site" evidence="4">
    <location>
        <position position="309"/>
    </location>
    <ligand>
        <name>S-adenosyl-L-methionine</name>
        <dbReference type="ChEBI" id="CHEBI:59789"/>
    </ligand>
</feature>
<dbReference type="PROSITE" id="PS01231">
    <property type="entry name" value="TRMA_2"/>
    <property type="match status" value="1"/>
</dbReference>
<keyword evidence="2 4" id="KW-0808">Transferase</keyword>
<protein>
    <submittedName>
        <fullName evidence="7">23S rRNA (Uracil(1939)-C(5))-methyltransferase RlmD</fullName>
        <ecNumber evidence="7">2.1.1.190</ecNumber>
    </submittedName>
</protein>
<evidence type="ECO:0000256" key="2">
    <source>
        <dbReference type="ARBA" id="ARBA00022679"/>
    </source>
</evidence>
<dbReference type="Proteomes" id="UP000823844">
    <property type="component" value="Unassembled WGS sequence"/>
</dbReference>
<dbReference type="PROSITE" id="PS01230">
    <property type="entry name" value="TRMA_1"/>
    <property type="match status" value="1"/>
</dbReference>
<feature type="domain" description="TRAM" evidence="6">
    <location>
        <begin position="1"/>
        <end position="58"/>
    </location>
</feature>
<dbReference type="Gene3D" id="2.40.50.1070">
    <property type="match status" value="1"/>
</dbReference>
<gene>
    <name evidence="7" type="primary">rlmD</name>
    <name evidence="7" type="ORF">H9806_03655</name>
</gene>